<dbReference type="SUPFAM" id="SSF51351">
    <property type="entry name" value="Triosephosphate isomerase (TIM)"/>
    <property type="match status" value="1"/>
</dbReference>
<comment type="caution">
    <text evidence="7">The sequence shown here is derived from an EMBL/GenBank/DDBJ whole genome shotgun (WGS) entry which is preliminary data.</text>
</comment>
<dbReference type="EMBL" id="BART01000154">
    <property type="protein sequence ID" value="GAG66011.1"/>
    <property type="molecule type" value="Genomic_DNA"/>
</dbReference>
<keyword evidence="6" id="KW-0413">Isomerase</keyword>
<dbReference type="InterPro" id="IPR020861">
    <property type="entry name" value="Triosephosphate_isomerase_AS"/>
</dbReference>
<evidence type="ECO:0000256" key="4">
    <source>
        <dbReference type="ARBA" id="ARBA00022490"/>
    </source>
</evidence>
<gene>
    <name evidence="7" type="ORF">S01H4_00947</name>
</gene>
<dbReference type="GO" id="GO:0005829">
    <property type="term" value="C:cytosol"/>
    <property type="evidence" value="ECO:0007669"/>
    <property type="project" value="TreeGrafter"/>
</dbReference>
<dbReference type="Pfam" id="PF00121">
    <property type="entry name" value="TIM"/>
    <property type="match status" value="1"/>
</dbReference>
<dbReference type="PROSITE" id="PS00171">
    <property type="entry name" value="TIM_1"/>
    <property type="match status" value="1"/>
</dbReference>
<dbReference type="InterPro" id="IPR013785">
    <property type="entry name" value="Aldolase_TIM"/>
</dbReference>
<comment type="pathway">
    <text evidence="1">Carbohydrate degradation; glycolysis; D-glyceraldehyde 3-phosphate from glycerone phosphate: step 1/1.</text>
</comment>
<dbReference type="PROSITE" id="PS51440">
    <property type="entry name" value="TIM_2"/>
    <property type="match status" value="1"/>
</dbReference>
<dbReference type="PANTHER" id="PTHR21139">
    <property type="entry name" value="TRIOSEPHOSPHATE ISOMERASE"/>
    <property type="match status" value="1"/>
</dbReference>
<dbReference type="HAMAP" id="MF_00147_B">
    <property type="entry name" value="TIM_B"/>
    <property type="match status" value="1"/>
</dbReference>
<keyword evidence="5" id="KW-0324">Glycolysis</keyword>
<evidence type="ECO:0000256" key="3">
    <source>
        <dbReference type="ARBA" id="ARBA00022432"/>
    </source>
</evidence>
<evidence type="ECO:0000256" key="2">
    <source>
        <dbReference type="ARBA" id="ARBA00011940"/>
    </source>
</evidence>
<dbReference type="InterPro" id="IPR035990">
    <property type="entry name" value="TIM_sf"/>
</dbReference>
<keyword evidence="3" id="KW-0312">Gluconeogenesis</keyword>
<dbReference type="InterPro" id="IPR022896">
    <property type="entry name" value="TrioseP_Isoase_bac/euk"/>
</dbReference>
<dbReference type="GO" id="GO:0006096">
    <property type="term" value="P:glycolytic process"/>
    <property type="evidence" value="ECO:0007669"/>
    <property type="project" value="UniProtKB-KW"/>
</dbReference>
<proteinExistence type="inferred from homology"/>
<dbReference type="CDD" id="cd00311">
    <property type="entry name" value="TIM"/>
    <property type="match status" value="1"/>
</dbReference>
<keyword evidence="4" id="KW-0963">Cytoplasm</keyword>
<dbReference type="GO" id="GO:0006094">
    <property type="term" value="P:gluconeogenesis"/>
    <property type="evidence" value="ECO:0007669"/>
    <property type="project" value="UniProtKB-KW"/>
</dbReference>
<dbReference type="PANTHER" id="PTHR21139:SF42">
    <property type="entry name" value="TRIOSEPHOSPHATE ISOMERASE"/>
    <property type="match status" value="1"/>
</dbReference>
<organism evidence="7">
    <name type="scientific">marine sediment metagenome</name>
    <dbReference type="NCBI Taxonomy" id="412755"/>
    <lineage>
        <taxon>unclassified sequences</taxon>
        <taxon>metagenomes</taxon>
        <taxon>ecological metagenomes</taxon>
    </lineage>
</organism>
<protein>
    <recommendedName>
        <fullName evidence="2">triose-phosphate isomerase</fullName>
        <ecNumber evidence="2">5.3.1.1</ecNumber>
    </recommendedName>
</protein>
<dbReference type="GO" id="GO:0019563">
    <property type="term" value="P:glycerol catabolic process"/>
    <property type="evidence" value="ECO:0007669"/>
    <property type="project" value="TreeGrafter"/>
</dbReference>
<dbReference type="InterPro" id="IPR000652">
    <property type="entry name" value="Triosephosphate_isomerase"/>
</dbReference>
<evidence type="ECO:0000313" key="7">
    <source>
        <dbReference type="EMBL" id="GAG66011.1"/>
    </source>
</evidence>
<dbReference type="AlphaFoldDB" id="X1B205"/>
<accession>X1B205</accession>
<name>X1B205_9ZZZZ</name>
<dbReference type="Gene3D" id="3.20.20.70">
    <property type="entry name" value="Aldolase class I"/>
    <property type="match status" value="1"/>
</dbReference>
<dbReference type="GO" id="GO:0046166">
    <property type="term" value="P:glyceraldehyde-3-phosphate biosynthetic process"/>
    <property type="evidence" value="ECO:0007669"/>
    <property type="project" value="TreeGrafter"/>
</dbReference>
<sequence length="263" mass="29942">MVNEKIRRPIIAGNWKMFKTHLKGVKLVQEINYGIDKDQDAEVVVIPPFTAIRSIKTVIEADKMKIKLGAQNMHYMSEGPFTGEISPVMLKALNVEYVIIGHSERRQYFDEIDELINKKLKKALDVNINPILCVGEPLKIRELGRQKQYVREQLNNCLKGLNKEYIQNIVIAYEPIWAIGTGKTSTPEDANFMISFIRQRISRLFSPIISEKIRIQYGGSVKPFNIVPIMVQPEIDGVLVGGASLNAQDFIDIVNYKKSLKKL</sequence>
<reference evidence="7" key="1">
    <citation type="journal article" date="2014" name="Front. Microbiol.">
        <title>High frequency of phylogenetically diverse reductive dehalogenase-homologous genes in deep subseafloor sedimentary metagenomes.</title>
        <authorList>
            <person name="Kawai M."/>
            <person name="Futagami T."/>
            <person name="Toyoda A."/>
            <person name="Takaki Y."/>
            <person name="Nishi S."/>
            <person name="Hori S."/>
            <person name="Arai W."/>
            <person name="Tsubouchi T."/>
            <person name="Morono Y."/>
            <person name="Uchiyama I."/>
            <person name="Ito T."/>
            <person name="Fujiyama A."/>
            <person name="Inagaki F."/>
            <person name="Takami H."/>
        </authorList>
    </citation>
    <scope>NUCLEOTIDE SEQUENCE</scope>
    <source>
        <strain evidence="7">Expedition CK06-06</strain>
    </source>
</reference>
<evidence type="ECO:0000256" key="6">
    <source>
        <dbReference type="ARBA" id="ARBA00023235"/>
    </source>
</evidence>
<dbReference type="FunFam" id="3.20.20.70:FF:000016">
    <property type="entry name" value="Triosephosphate isomerase"/>
    <property type="match status" value="1"/>
</dbReference>
<dbReference type="GO" id="GO:0004807">
    <property type="term" value="F:triose-phosphate isomerase activity"/>
    <property type="evidence" value="ECO:0007669"/>
    <property type="project" value="UniProtKB-EC"/>
</dbReference>
<dbReference type="NCBIfam" id="TIGR00419">
    <property type="entry name" value="tim"/>
    <property type="match status" value="1"/>
</dbReference>
<dbReference type="EC" id="5.3.1.1" evidence="2"/>
<evidence type="ECO:0000256" key="5">
    <source>
        <dbReference type="ARBA" id="ARBA00023152"/>
    </source>
</evidence>
<evidence type="ECO:0000256" key="1">
    <source>
        <dbReference type="ARBA" id="ARBA00004680"/>
    </source>
</evidence>